<name>A0A9D5HZZ3_9CRYT</name>
<protein>
    <submittedName>
        <fullName evidence="2">Signal peptide-containing protein</fullName>
    </submittedName>
</protein>
<sequence length="678" mass="77674">MVVSERNIRAAIRGVLHVLLILQVGMTYVDCIVEKIDSRTPSGSNAYIWLIKSPNILSQNINDPTRYSYGLLPGSIISLDLEFDFWEYPEDSGTHRSRNKSDVANGSFIAEREDFKVDGGGQKWNGSTPKPSQTVSKKQLLTSSVPLIRFEDLPVSCVFSLKPEEVNRLVGDLDIASSTDIFIRVRWRNDRVVIMLKRLIRQFVLYWRALMYYMIPKSVSKSIEKRCQDYFSEKFKGFSGSKDLLGAERVMLNLKERVSGKMVSEQRPPMSGGFGGQMAVVDGVSSKKELRNVFVLLLNGEQLTSLSHSPVQDLAFLSFSEIYPRFNISSYIRSILRVPIRDRSLKLEYKVPKLDRYTLLVVNGDRAPLHIRGKVIVRNPFPLNHLSFERRMDRFVVDFMMTVYIVTIVGYLVYSIYSSQALVQTYGAGIYLKFNTLQIIGLLLLTVKSICLYFDKLNVIAFTQFGNVKFSSWFIPRILARCYETLFIMYMLLISLGWKVLRDSLLSMEAKLLIGFFILLFYLGVFEVILGIFQIARYIFQAVASLCIVIATNINTTLLQNTISDQSISPRLGILYNKWGAYSSFKWVFGLFILKPSMLFLCRVFALQPNGFDDWIYTLFDSMIDYFILLSTMHLFKPFKSMKLFSQVLTKHYSTSNHANNNSISHGNMDVSMWPVAM</sequence>
<keyword evidence="1" id="KW-1133">Transmembrane helix</keyword>
<feature type="transmembrane region" description="Helical" evidence="1">
    <location>
        <begin position="478"/>
        <end position="500"/>
    </location>
</feature>
<keyword evidence="1" id="KW-0472">Membrane</keyword>
<dbReference type="OrthoDB" id="446247at2759"/>
<keyword evidence="1" id="KW-0812">Transmembrane</keyword>
<evidence type="ECO:0000313" key="2">
    <source>
        <dbReference type="EMBL" id="KAJ1612713.1"/>
    </source>
</evidence>
<dbReference type="AlphaFoldDB" id="A0A9D5HZZ3"/>
<organism evidence="2">
    <name type="scientific">Cryptosporidium canis</name>
    <dbReference type="NCBI Taxonomy" id="195482"/>
    <lineage>
        <taxon>Eukaryota</taxon>
        <taxon>Sar</taxon>
        <taxon>Alveolata</taxon>
        <taxon>Apicomplexa</taxon>
        <taxon>Conoidasida</taxon>
        <taxon>Coccidia</taxon>
        <taxon>Eucoccidiorida</taxon>
        <taxon>Eimeriorina</taxon>
        <taxon>Cryptosporidiidae</taxon>
        <taxon>Cryptosporidium</taxon>
    </lineage>
</organism>
<dbReference type="Proteomes" id="UP001067231">
    <property type="component" value="Unassembled WGS sequence"/>
</dbReference>
<feature type="transmembrane region" description="Helical" evidence="1">
    <location>
        <begin position="437"/>
        <end position="457"/>
    </location>
</feature>
<dbReference type="EMBL" id="JAPCXC010000005">
    <property type="protein sequence ID" value="KAJ1612713.1"/>
    <property type="molecule type" value="Genomic_DNA"/>
</dbReference>
<accession>A0A9D5HZZ3</accession>
<feature type="transmembrane region" description="Helical" evidence="1">
    <location>
        <begin position="512"/>
        <end position="533"/>
    </location>
</feature>
<comment type="caution">
    <text evidence="2">The sequence shown here is derived from an EMBL/GenBank/DDBJ whole genome shotgun (WGS) entry which is preliminary data.</text>
</comment>
<proteinExistence type="predicted"/>
<evidence type="ECO:0000256" key="1">
    <source>
        <dbReference type="SAM" id="Phobius"/>
    </source>
</evidence>
<reference evidence="2" key="1">
    <citation type="submission" date="2022-10" db="EMBL/GenBank/DDBJ databases">
        <title>Adaptive evolution leads to modifications in subtelomeric GC content in a zoonotic Cryptosporidium species.</title>
        <authorList>
            <person name="Li J."/>
            <person name="Feng Y."/>
            <person name="Xiao L."/>
        </authorList>
    </citation>
    <scope>NUCLEOTIDE SEQUENCE</scope>
    <source>
        <strain evidence="2">33844</strain>
    </source>
</reference>
<feature type="transmembrane region" description="Helical" evidence="1">
    <location>
        <begin position="395"/>
        <end position="417"/>
    </location>
</feature>
<feature type="transmembrane region" description="Helical" evidence="1">
    <location>
        <begin position="615"/>
        <end position="636"/>
    </location>
</feature>
<gene>
    <name evidence="2" type="ORF">OJ253_479</name>
</gene>
<feature type="transmembrane region" description="Helical" evidence="1">
    <location>
        <begin position="587"/>
        <end position="609"/>
    </location>
</feature>